<feature type="transmembrane region" description="Helical" evidence="7">
    <location>
        <begin position="180"/>
        <end position="199"/>
    </location>
</feature>
<dbReference type="SUPFAM" id="SSF103473">
    <property type="entry name" value="MFS general substrate transporter"/>
    <property type="match status" value="1"/>
</dbReference>
<feature type="transmembrane region" description="Helical" evidence="7">
    <location>
        <begin position="116"/>
        <end position="137"/>
    </location>
</feature>
<feature type="transmembrane region" description="Helical" evidence="7">
    <location>
        <begin position="369"/>
        <end position="390"/>
    </location>
</feature>
<dbReference type="PROSITE" id="PS50850">
    <property type="entry name" value="MFS"/>
    <property type="match status" value="1"/>
</dbReference>
<name>A0A9D9E6V8_9LACO</name>
<proteinExistence type="predicted"/>
<dbReference type="PRINTS" id="PR01036">
    <property type="entry name" value="TCRTETB"/>
</dbReference>
<evidence type="ECO:0000256" key="5">
    <source>
        <dbReference type="ARBA" id="ARBA00022989"/>
    </source>
</evidence>
<evidence type="ECO:0000256" key="7">
    <source>
        <dbReference type="SAM" id="Phobius"/>
    </source>
</evidence>
<sequence length="500" mass="54483">MLGIKAQAQDINGKTYNRWTMLSVIIIGAFCTILNQTILATAFPTLMHTFNVSTATVQWLTTAFLMVNGIVIPITAYLTNRVNSKWLFITAMIIFECGTIVAFKAPNFGTLLTARIIQALGVGISMPLVQNLALSMFPPEQRGVIIGLVGIPIGVAPAIGPTLSGWIIDNYSWRDLFGMLIPIVAIVIILAFFALHPVIKNKKDSIDIPSVILSTIGFGLLLYGFSSVGNDGWTAKNVIWSIIVGAIVVVIFSIRQLKLKNPFLEIRVFKSPIFTLSTVLASFTMICMMGVEFVLPLYLQIVHQMSAFHSGLTLLPGALMMSIMNPITGRTFDKQGARRLAIIGLFILFFSTMPFVTLTKHTSTTFVTVLYAVRMFGITMVTMPVTTAAMNSLPNSLIAHGTAVNNTTRQIATSIGTAILISVLTNVSNNHMPSHSLLHTAPLKYKSQALTATLTGYHTTFLVALIFGLIALILSFFLKKGNFILNQKKATNYNTNGGPK</sequence>
<dbReference type="Gene3D" id="1.20.1250.20">
    <property type="entry name" value="MFS general substrate transporter like domains"/>
    <property type="match status" value="1"/>
</dbReference>
<evidence type="ECO:0000256" key="6">
    <source>
        <dbReference type="ARBA" id="ARBA00023136"/>
    </source>
</evidence>
<feature type="transmembrane region" description="Helical" evidence="7">
    <location>
        <begin position="274"/>
        <end position="295"/>
    </location>
</feature>
<evidence type="ECO:0000256" key="4">
    <source>
        <dbReference type="ARBA" id="ARBA00022692"/>
    </source>
</evidence>
<feature type="transmembrane region" description="Helical" evidence="7">
    <location>
        <begin position="206"/>
        <end position="225"/>
    </location>
</feature>
<dbReference type="InterPro" id="IPR036259">
    <property type="entry name" value="MFS_trans_sf"/>
</dbReference>
<dbReference type="NCBIfam" id="TIGR00711">
    <property type="entry name" value="efflux_EmrB"/>
    <property type="match status" value="1"/>
</dbReference>
<organism evidence="9 10">
    <name type="scientific">Candidatus Gallilactobacillus intestinavium</name>
    <dbReference type="NCBI Taxonomy" id="2840838"/>
    <lineage>
        <taxon>Bacteria</taxon>
        <taxon>Bacillati</taxon>
        <taxon>Bacillota</taxon>
        <taxon>Bacilli</taxon>
        <taxon>Lactobacillales</taxon>
        <taxon>Lactobacillaceae</taxon>
        <taxon>Lactobacillaceae incertae sedis</taxon>
        <taxon>Candidatus Gallilactobacillus</taxon>
    </lineage>
</organism>
<dbReference type="InterPro" id="IPR011701">
    <property type="entry name" value="MFS"/>
</dbReference>
<evidence type="ECO:0000256" key="2">
    <source>
        <dbReference type="ARBA" id="ARBA00022448"/>
    </source>
</evidence>
<dbReference type="InterPro" id="IPR004638">
    <property type="entry name" value="EmrB-like"/>
</dbReference>
<keyword evidence="2" id="KW-0813">Transport</keyword>
<dbReference type="EMBL" id="JADIMP010000050">
    <property type="protein sequence ID" value="MBO8441323.1"/>
    <property type="molecule type" value="Genomic_DNA"/>
</dbReference>
<feature type="transmembrane region" description="Helical" evidence="7">
    <location>
        <begin position="340"/>
        <end position="357"/>
    </location>
</feature>
<dbReference type="Pfam" id="PF07690">
    <property type="entry name" value="MFS_1"/>
    <property type="match status" value="1"/>
</dbReference>
<evidence type="ECO:0000256" key="3">
    <source>
        <dbReference type="ARBA" id="ARBA00022475"/>
    </source>
</evidence>
<protein>
    <submittedName>
        <fullName evidence="9">Multidrug efflux MFS transporter</fullName>
    </submittedName>
</protein>
<feature type="transmembrane region" description="Helical" evidence="7">
    <location>
        <begin position="457"/>
        <end position="478"/>
    </location>
</feature>
<evidence type="ECO:0000256" key="1">
    <source>
        <dbReference type="ARBA" id="ARBA00004651"/>
    </source>
</evidence>
<dbReference type="Proteomes" id="UP000823614">
    <property type="component" value="Unassembled WGS sequence"/>
</dbReference>
<dbReference type="Gene3D" id="1.20.1720.10">
    <property type="entry name" value="Multidrug resistance protein D"/>
    <property type="match status" value="1"/>
</dbReference>
<feature type="transmembrane region" description="Helical" evidence="7">
    <location>
        <begin position="144"/>
        <end position="168"/>
    </location>
</feature>
<comment type="subcellular location">
    <subcellularLocation>
        <location evidence="1">Cell membrane</location>
        <topology evidence="1">Multi-pass membrane protein</topology>
    </subcellularLocation>
</comment>
<feature type="transmembrane region" description="Helical" evidence="7">
    <location>
        <begin position="21"/>
        <end position="47"/>
    </location>
</feature>
<feature type="transmembrane region" description="Helical" evidence="7">
    <location>
        <begin position="307"/>
        <end position="328"/>
    </location>
</feature>
<feature type="transmembrane region" description="Helical" evidence="7">
    <location>
        <begin position="86"/>
        <end position="104"/>
    </location>
</feature>
<dbReference type="CDD" id="cd17503">
    <property type="entry name" value="MFS_LmrB_MDR_like"/>
    <property type="match status" value="1"/>
</dbReference>
<dbReference type="PANTHER" id="PTHR42718">
    <property type="entry name" value="MAJOR FACILITATOR SUPERFAMILY MULTIDRUG TRANSPORTER MFSC"/>
    <property type="match status" value="1"/>
</dbReference>
<feature type="transmembrane region" description="Helical" evidence="7">
    <location>
        <begin position="237"/>
        <end position="254"/>
    </location>
</feature>
<dbReference type="AlphaFoldDB" id="A0A9D9E6V8"/>
<dbReference type="PANTHER" id="PTHR42718:SF24">
    <property type="entry name" value="MAJOR FACILITATOR SUPERFAMILY (MFS) PROFILE DOMAIN-CONTAINING PROTEIN"/>
    <property type="match status" value="1"/>
</dbReference>
<keyword evidence="4 7" id="KW-0812">Transmembrane</keyword>
<keyword evidence="5 7" id="KW-1133">Transmembrane helix</keyword>
<accession>A0A9D9E6V8</accession>
<evidence type="ECO:0000313" key="10">
    <source>
        <dbReference type="Proteomes" id="UP000823614"/>
    </source>
</evidence>
<comment type="caution">
    <text evidence="9">The sequence shown here is derived from an EMBL/GenBank/DDBJ whole genome shotgun (WGS) entry which is preliminary data.</text>
</comment>
<feature type="transmembrane region" description="Helical" evidence="7">
    <location>
        <begin position="411"/>
        <end position="428"/>
    </location>
</feature>
<gene>
    <name evidence="9" type="ORF">IAA89_02625</name>
</gene>
<keyword evidence="3" id="KW-1003">Cell membrane</keyword>
<evidence type="ECO:0000259" key="8">
    <source>
        <dbReference type="PROSITE" id="PS50850"/>
    </source>
</evidence>
<evidence type="ECO:0000313" key="9">
    <source>
        <dbReference type="EMBL" id="MBO8441323.1"/>
    </source>
</evidence>
<dbReference type="GO" id="GO:0022857">
    <property type="term" value="F:transmembrane transporter activity"/>
    <property type="evidence" value="ECO:0007669"/>
    <property type="project" value="InterPro"/>
</dbReference>
<dbReference type="GO" id="GO:0005886">
    <property type="term" value="C:plasma membrane"/>
    <property type="evidence" value="ECO:0007669"/>
    <property type="project" value="UniProtKB-SubCell"/>
</dbReference>
<reference evidence="9" key="1">
    <citation type="submission" date="2020-10" db="EMBL/GenBank/DDBJ databases">
        <authorList>
            <person name="Gilroy R."/>
        </authorList>
    </citation>
    <scope>NUCLEOTIDE SEQUENCE</scope>
    <source>
        <strain evidence="9">C6-149</strain>
    </source>
</reference>
<feature type="transmembrane region" description="Helical" evidence="7">
    <location>
        <begin position="59"/>
        <end position="79"/>
    </location>
</feature>
<reference evidence="9" key="2">
    <citation type="journal article" date="2021" name="PeerJ">
        <title>Extensive microbial diversity within the chicken gut microbiome revealed by metagenomics and culture.</title>
        <authorList>
            <person name="Gilroy R."/>
            <person name="Ravi A."/>
            <person name="Getino M."/>
            <person name="Pursley I."/>
            <person name="Horton D.L."/>
            <person name="Alikhan N.F."/>
            <person name="Baker D."/>
            <person name="Gharbi K."/>
            <person name="Hall N."/>
            <person name="Watson M."/>
            <person name="Adriaenssens E.M."/>
            <person name="Foster-Nyarko E."/>
            <person name="Jarju S."/>
            <person name="Secka A."/>
            <person name="Antonio M."/>
            <person name="Oren A."/>
            <person name="Chaudhuri R.R."/>
            <person name="La Ragione R."/>
            <person name="Hildebrand F."/>
            <person name="Pallen M.J."/>
        </authorList>
    </citation>
    <scope>NUCLEOTIDE SEQUENCE</scope>
    <source>
        <strain evidence="9">C6-149</strain>
    </source>
</reference>
<feature type="domain" description="Major facilitator superfamily (MFS) profile" evidence="8">
    <location>
        <begin position="21"/>
        <end position="483"/>
    </location>
</feature>
<keyword evidence="6 7" id="KW-0472">Membrane</keyword>
<dbReference type="InterPro" id="IPR020846">
    <property type="entry name" value="MFS_dom"/>
</dbReference>